<reference evidence="2 3" key="1">
    <citation type="journal article" date="2023" name="Plants (Basel)">
        <title>Bridging the Gap: Combining Genomics and Transcriptomics Approaches to Understand Stylosanthes scabra, an Orphan Legume from the Brazilian Caatinga.</title>
        <authorList>
            <person name="Ferreira-Neto J.R.C."/>
            <person name="da Silva M.D."/>
            <person name="Binneck E."/>
            <person name="de Melo N.F."/>
            <person name="da Silva R.H."/>
            <person name="de Melo A.L.T.M."/>
            <person name="Pandolfi V."/>
            <person name="Bustamante F.O."/>
            <person name="Brasileiro-Vidal A.C."/>
            <person name="Benko-Iseppon A.M."/>
        </authorList>
    </citation>
    <scope>NUCLEOTIDE SEQUENCE [LARGE SCALE GENOMIC DNA]</scope>
    <source>
        <tissue evidence="2">Leaves</tissue>
    </source>
</reference>
<comment type="caution">
    <text evidence="2">The sequence shown here is derived from an EMBL/GenBank/DDBJ whole genome shotgun (WGS) entry which is preliminary data.</text>
</comment>
<keyword evidence="3" id="KW-1185">Reference proteome</keyword>
<accession>A0ABU6Q827</accession>
<sequence>MKEPINEKSIRKVEVTPSSEQHDLLNRSVVAERVKPIKFGSVVQGFKDLAKEFGRLECKDFGPLRCIISFESMELRDKALQIRFMPDFSTRLHRIGVSLGERQGGYGLSCSVCGLPRTMEVEEIPAETNKQEDSMSTRCIIDDRCLEEIIKETQLKLRDEPFEGVTHDTDSTSDKSLPPGFEDFKQRKI</sequence>
<feature type="region of interest" description="Disordered" evidence="1">
    <location>
        <begin position="160"/>
        <end position="189"/>
    </location>
</feature>
<protein>
    <submittedName>
        <fullName evidence="2">Uncharacterized protein</fullName>
    </submittedName>
</protein>
<gene>
    <name evidence="2" type="ORF">PIB30_015574</name>
</gene>
<evidence type="ECO:0000313" key="2">
    <source>
        <dbReference type="EMBL" id="MED6107614.1"/>
    </source>
</evidence>
<name>A0ABU6Q827_9FABA</name>
<organism evidence="2 3">
    <name type="scientific">Stylosanthes scabra</name>
    <dbReference type="NCBI Taxonomy" id="79078"/>
    <lineage>
        <taxon>Eukaryota</taxon>
        <taxon>Viridiplantae</taxon>
        <taxon>Streptophyta</taxon>
        <taxon>Embryophyta</taxon>
        <taxon>Tracheophyta</taxon>
        <taxon>Spermatophyta</taxon>
        <taxon>Magnoliopsida</taxon>
        <taxon>eudicotyledons</taxon>
        <taxon>Gunneridae</taxon>
        <taxon>Pentapetalae</taxon>
        <taxon>rosids</taxon>
        <taxon>fabids</taxon>
        <taxon>Fabales</taxon>
        <taxon>Fabaceae</taxon>
        <taxon>Papilionoideae</taxon>
        <taxon>50 kb inversion clade</taxon>
        <taxon>dalbergioids sensu lato</taxon>
        <taxon>Dalbergieae</taxon>
        <taxon>Pterocarpus clade</taxon>
        <taxon>Stylosanthes</taxon>
    </lineage>
</organism>
<proteinExistence type="predicted"/>
<feature type="compositionally biased region" description="Basic and acidic residues" evidence="1">
    <location>
        <begin position="160"/>
        <end position="173"/>
    </location>
</feature>
<dbReference type="EMBL" id="JASCZI010000043">
    <property type="protein sequence ID" value="MED6107614.1"/>
    <property type="molecule type" value="Genomic_DNA"/>
</dbReference>
<evidence type="ECO:0000313" key="3">
    <source>
        <dbReference type="Proteomes" id="UP001341840"/>
    </source>
</evidence>
<evidence type="ECO:0000256" key="1">
    <source>
        <dbReference type="SAM" id="MobiDB-lite"/>
    </source>
</evidence>
<dbReference type="Proteomes" id="UP001341840">
    <property type="component" value="Unassembled WGS sequence"/>
</dbReference>